<dbReference type="Proteomes" id="UP000236161">
    <property type="component" value="Unassembled WGS sequence"/>
</dbReference>
<dbReference type="Pfam" id="PF05180">
    <property type="entry name" value="zf-DNL"/>
    <property type="match status" value="1"/>
</dbReference>
<keyword evidence="1" id="KW-0863">Zinc-finger</keyword>
<dbReference type="PANTHER" id="PTHR20922:SF19">
    <property type="entry name" value="F24J5.3"/>
    <property type="match status" value="1"/>
</dbReference>
<keyword evidence="5" id="KW-1185">Reference proteome</keyword>
<dbReference type="GO" id="GO:0051087">
    <property type="term" value="F:protein-folding chaperone binding"/>
    <property type="evidence" value="ECO:0007669"/>
    <property type="project" value="TreeGrafter"/>
</dbReference>
<gene>
    <name evidence="4" type="ORF">AXF42_Ash019498</name>
</gene>
<evidence type="ECO:0000256" key="2">
    <source>
        <dbReference type="SAM" id="MobiDB-lite"/>
    </source>
</evidence>
<protein>
    <recommendedName>
        <fullName evidence="3">DNL-type domain-containing protein</fullName>
    </recommendedName>
</protein>
<feature type="domain" description="DNL-type" evidence="3">
    <location>
        <begin position="90"/>
        <end position="153"/>
    </location>
</feature>
<evidence type="ECO:0000256" key="1">
    <source>
        <dbReference type="PROSITE-ProRule" id="PRU00834"/>
    </source>
</evidence>
<keyword evidence="1" id="KW-0862">Zinc</keyword>
<dbReference type="GO" id="GO:0006457">
    <property type="term" value="P:protein folding"/>
    <property type="evidence" value="ECO:0007669"/>
    <property type="project" value="TreeGrafter"/>
</dbReference>
<evidence type="ECO:0000313" key="5">
    <source>
        <dbReference type="Proteomes" id="UP000236161"/>
    </source>
</evidence>
<dbReference type="GO" id="GO:0005739">
    <property type="term" value="C:mitochondrion"/>
    <property type="evidence" value="ECO:0007669"/>
    <property type="project" value="TreeGrafter"/>
</dbReference>
<sequence length="153" mass="17357">MGKVLPLEILLRPVAGSVRRPSKRHRSMPCLQFPLPESNHLPRYKPHIPSLQISVPEIKDRVAAGRSGQNLGEHSRSSPSDKEVSLNMNLPRRNMIVQFTCNSCGERTQRRINRIAYERGTVFVQCSGCMVNHKLVDNLGLVVEYDLREEVDT</sequence>
<dbReference type="InterPro" id="IPR007853">
    <property type="entry name" value="Znf_DNL-typ"/>
</dbReference>
<evidence type="ECO:0000259" key="3">
    <source>
        <dbReference type="PROSITE" id="PS51501"/>
    </source>
</evidence>
<dbReference type="GO" id="GO:0050821">
    <property type="term" value="P:protein stabilization"/>
    <property type="evidence" value="ECO:0007669"/>
    <property type="project" value="TreeGrafter"/>
</dbReference>
<reference evidence="4 5" key="1">
    <citation type="journal article" date="2017" name="Nature">
        <title>The Apostasia genome and the evolution of orchids.</title>
        <authorList>
            <person name="Zhang G.Q."/>
            <person name="Liu K.W."/>
            <person name="Li Z."/>
            <person name="Lohaus R."/>
            <person name="Hsiao Y.Y."/>
            <person name="Niu S.C."/>
            <person name="Wang J.Y."/>
            <person name="Lin Y.C."/>
            <person name="Xu Q."/>
            <person name="Chen L.J."/>
            <person name="Yoshida K."/>
            <person name="Fujiwara S."/>
            <person name="Wang Z.W."/>
            <person name="Zhang Y.Q."/>
            <person name="Mitsuda N."/>
            <person name="Wang M."/>
            <person name="Liu G.H."/>
            <person name="Pecoraro L."/>
            <person name="Huang H.X."/>
            <person name="Xiao X.J."/>
            <person name="Lin M."/>
            <person name="Wu X.Y."/>
            <person name="Wu W.L."/>
            <person name="Chen Y.Y."/>
            <person name="Chang S.B."/>
            <person name="Sakamoto S."/>
            <person name="Ohme-Takagi M."/>
            <person name="Yagi M."/>
            <person name="Zeng S.J."/>
            <person name="Shen C.Y."/>
            <person name="Yeh C.M."/>
            <person name="Luo Y.B."/>
            <person name="Tsai W.C."/>
            <person name="Van de Peer Y."/>
            <person name="Liu Z.J."/>
        </authorList>
    </citation>
    <scope>NUCLEOTIDE SEQUENCE [LARGE SCALE GENOMIC DNA]</scope>
    <source>
        <strain evidence="5">cv. Shenzhen</strain>
        <tissue evidence="4">Stem</tissue>
    </source>
</reference>
<organism evidence="4 5">
    <name type="scientific">Apostasia shenzhenica</name>
    <dbReference type="NCBI Taxonomy" id="1088818"/>
    <lineage>
        <taxon>Eukaryota</taxon>
        <taxon>Viridiplantae</taxon>
        <taxon>Streptophyta</taxon>
        <taxon>Embryophyta</taxon>
        <taxon>Tracheophyta</taxon>
        <taxon>Spermatophyta</taxon>
        <taxon>Magnoliopsida</taxon>
        <taxon>Liliopsida</taxon>
        <taxon>Asparagales</taxon>
        <taxon>Orchidaceae</taxon>
        <taxon>Apostasioideae</taxon>
        <taxon>Apostasia</taxon>
    </lineage>
</organism>
<proteinExistence type="predicted"/>
<dbReference type="STRING" id="1088818.A0A2I0A086"/>
<keyword evidence="1" id="KW-0479">Metal-binding</keyword>
<dbReference type="InterPro" id="IPR024158">
    <property type="entry name" value="Mt_import_TIM15"/>
</dbReference>
<dbReference type="PROSITE" id="PS51501">
    <property type="entry name" value="ZF_DNL"/>
    <property type="match status" value="1"/>
</dbReference>
<dbReference type="AlphaFoldDB" id="A0A2I0A086"/>
<dbReference type="GO" id="GO:0008270">
    <property type="term" value="F:zinc ion binding"/>
    <property type="evidence" value="ECO:0007669"/>
    <property type="project" value="UniProtKB-KW"/>
</dbReference>
<feature type="region of interest" description="Disordered" evidence="2">
    <location>
        <begin position="64"/>
        <end position="85"/>
    </location>
</feature>
<name>A0A2I0A086_9ASPA</name>
<evidence type="ECO:0000313" key="4">
    <source>
        <dbReference type="EMBL" id="PKA48960.1"/>
    </source>
</evidence>
<dbReference type="GO" id="GO:0030150">
    <property type="term" value="P:protein import into mitochondrial matrix"/>
    <property type="evidence" value="ECO:0007669"/>
    <property type="project" value="TreeGrafter"/>
</dbReference>
<feature type="compositionally biased region" description="Basic and acidic residues" evidence="2">
    <location>
        <begin position="73"/>
        <end position="84"/>
    </location>
</feature>
<dbReference type="PANTHER" id="PTHR20922">
    <property type="entry name" value="DNL-TYPE ZINC FINGER PROTEIN"/>
    <property type="match status" value="1"/>
</dbReference>
<dbReference type="OrthoDB" id="512667at2759"/>
<accession>A0A2I0A086</accession>
<dbReference type="EMBL" id="KZ452042">
    <property type="protein sequence ID" value="PKA48960.1"/>
    <property type="molecule type" value="Genomic_DNA"/>
</dbReference>